<dbReference type="InterPro" id="IPR002129">
    <property type="entry name" value="PyrdxlP-dep_de-COase"/>
</dbReference>
<sequence length="518" mass="53886">MTDTVERAARPTTSERYSGPPLAGGPGGPAELRRLIDIVLTSLVDGAAARGGPLPAGDPSELKREVLSSLGEVLPEEGAGPDVLGPLARMFAWGASDLADPAWSAHLLCPPLALSVAADVAATALNADLASWDQTPAGIVLEGEVIAALAELVGFDPATAAGVVTSGGTESNFMGLLLARDAVRPRHPGAADAPGPGGGRPRIFASRVAHVSVRRNAALLGLGTSAVVPVDVDENYRMDPRALHAAMERAAAAGDAPLLVVATAGTTDFGSIDPLREIVPIARAWGASVHVDAAYGGGVLFSDRLSGLLDHIEAVDSVSLDLHKFGWQPVGAGVFLARRAETFDPLAVRAAYLNPEDDEEAGYTSNLGRSLLTTRRGDVFKIAVTLRALGRSGLGALVDTCCERARYAADRVRAEPRLELVAEPTLSTVVFRYRPAQDDPVSSDRINAGLRRRLLRGGTAVIGRTDLTGEAGGIRLKFTTLNPRTTEADVRGLIASVIAAGVAEEEARCANATDNRSN</sequence>
<proteinExistence type="inferred from homology"/>
<dbReference type="PANTHER" id="PTHR45677">
    <property type="entry name" value="GLUTAMATE DECARBOXYLASE-RELATED"/>
    <property type="match status" value="1"/>
</dbReference>
<dbReference type="PANTHER" id="PTHR45677:SF8">
    <property type="entry name" value="CYSTEINE SULFINIC ACID DECARBOXYLASE"/>
    <property type="match status" value="1"/>
</dbReference>
<dbReference type="SUPFAM" id="SSF53383">
    <property type="entry name" value="PLP-dependent transferases"/>
    <property type="match status" value="1"/>
</dbReference>
<dbReference type="PROSITE" id="PS00392">
    <property type="entry name" value="DDC_GAD_HDC_YDC"/>
    <property type="match status" value="1"/>
</dbReference>
<dbReference type="InterPro" id="IPR021115">
    <property type="entry name" value="Pyridoxal-P_BS"/>
</dbReference>
<name>A0ABT1J2E6_9ACTN</name>
<feature type="region of interest" description="Disordered" evidence="7">
    <location>
        <begin position="1"/>
        <end position="26"/>
    </location>
</feature>
<dbReference type="EMBL" id="JAMZDX010000004">
    <property type="protein sequence ID" value="MCP2311603.1"/>
    <property type="molecule type" value="Genomic_DNA"/>
</dbReference>
<dbReference type="InterPro" id="IPR015424">
    <property type="entry name" value="PyrdxlP-dep_Trfase"/>
</dbReference>
<evidence type="ECO:0000256" key="5">
    <source>
        <dbReference type="ARBA" id="ARBA00023239"/>
    </source>
</evidence>
<dbReference type="InterPro" id="IPR015422">
    <property type="entry name" value="PyrdxlP-dep_Trfase_small"/>
</dbReference>
<evidence type="ECO:0000256" key="7">
    <source>
        <dbReference type="SAM" id="MobiDB-lite"/>
    </source>
</evidence>
<dbReference type="Gene3D" id="3.90.1150.10">
    <property type="entry name" value="Aspartate Aminotransferase, domain 1"/>
    <property type="match status" value="1"/>
</dbReference>
<evidence type="ECO:0000313" key="8">
    <source>
        <dbReference type="EMBL" id="MCP2311603.1"/>
    </source>
</evidence>
<organism evidence="8 9">
    <name type="scientific">Kitasatospora paracochleata</name>
    <dbReference type="NCBI Taxonomy" id="58354"/>
    <lineage>
        <taxon>Bacteria</taxon>
        <taxon>Bacillati</taxon>
        <taxon>Actinomycetota</taxon>
        <taxon>Actinomycetes</taxon>
        <taxon>Kitasatosporales</taxon>
        <taxon>Streptomycetaceae</taxon>
        <taxon>Kitasatospora</taxon>
    </lineage>
</organism>
<evidence type="ECO:0000256" key="6">
    <source>
        <dbReference type="RuleBase" id="RU000382"/>
    </source>
</evidence>
<keyword evidence="5 6" id="KW-0456">Lyase</keyword>
<reference evidence="8 9" key="1">
    <citation type="submission" date="2022-06" db="EMBL/GenBank/DDBJ databases">
        <title>Sequencing the genomes of 1000 actinobacteria strains.</title>
        <authorList>
            <person name="Klenk H.-P."/>
        </authorList>
    </citation>
    <scope>NUCLEOTIDE SEQUENCE [LARGE SCALE GENOMIC DNA]</scope>
    <source>
        <strain evidence="8 9">DSM 41656</strain>
    </source>
</reference>
<dbReference type="EC" id="4.1.1.86" evidence="8"/>
<keyword evidence="4 6" id="KW-0663">Pyridoxal phosphate</keyword>
<comment type="caution">
    <text evidence="8">The sequence shown here is derived from an EMBL/GenBank/DDBJ whole genome shotgun (WGS) entry which is preliminary data.</text>
</comment>
<accession>A0ABT1J2E6</accession>
<evidence type="ECO:0000256" key="2">
    <source>
        <dbReference type="ARBA" id="ARBA00009533"/>
    </source>
</evidence>
<evidence type="ECO:0000313" key="9">
    <source>
        <dbReference type="Proteomes" id="UP001206483"/>
    </source>
</evidence>
<evidence type="ECO:0000256" key="1">
    <source>
        <dbReference type="ARBA" id="ARBA00001933"/>
    </source>
</evidence>
<dbReference type="Proteomes" id="UP001206483">
    <property type="component" value="Unassembled WGS sequence"/>
</dbReference>
<dbReference type="Gene3D" id="3.40.640.10">
    <property type="entry name" value="Type I PLP-dependent aspartate aminotransferase-like (Major domain)"/>
    <property type="match status" value="1"/>
</dbReference>
<dbReference type="Pfam" id="PF00282">
    <property type="entry name" value="Pyridoxal_deC"/>
    <property type="match status" value="1"/>
</dbReference>
<protein>
    <submittedName>
        <fullName evidence="8">L-2,4-diaminobutyrate decarboxylase</fullName>
        <ecNumber evidence="8">4.1.1.86</ecNumber>
    </submittedName>
</protein>
<keyword evidence="9" id="KW-1185">Reference proteome</keyword>
<keyword evidence="3" id="KW-0210">Decarboxylase</keyword>
<dbReference type="InterPro" id="IPR015421">
    <property type="entry name" value="PyrdxlP-dep_Trfase_major"/>
</dbReference>
<dbReference type="RefSeq" id="WP_253800189.1">
    <property type="nucleotide sequence ID" value="NZ_BAAAUB010000002.1"/>
</dbReference>
<evidence type="ECO:0000256" key="3">
    <source>
        <dbReference type="ARBA" id="ARBA00022793"/>
    </source>
</evidence>
<evidence type="ECO:0000256" key="4">
    <source>
        <dbReference type="ARBA" id="ARBA00022898"/>
    </source>
</evidence>
<gene>
    <name evidence="8" type="ORF">FHR36_004766</name>
</gene>
<dbReference type="GO" id="GO:0033983">
    <property type="term" value="F:diaminobutyrate decarboxylase activity"/>
    <property type="evidence" value="ECO:0007669"/>
    <property type="project" value="UniProtKB-EC"/>
</dbReference>
<comment type="similarity">
    <text evidence="2 6">Belongs to the group II decarboxylase family.</text>
</comment>
<comment type="cofactor">
    <cofactor evidence="1 6">
        <name>pyridoxal 5'-phosphate</name>
        <dbReference type="ChEBI" id="CHEBI:597326"/>
    </cofactor>
</comment>